<dbReference type="Proteomes" id="UP000235653">
    <property type="component" value="Unassembled WGS sequence"/>
</dbReference>
<proteinExistence type="predicted"/>
<protein>
    <submittedName>
        <fullName evidence="1">Uncharacterized protein</fullName>
    </submittedName>
</protein>
<organism evidence="1 2">
    <name type="scientific">Dehalogenimonas etheniformans</name>
    <dbReference type="NCBI Taxonomy" id="1536648"/>
    <lineage>
        <taxon>Bacteria</taxon>
        <taxon>Bacillati</taxon>
        <taxon>Chloroflexota</taxon>
        <taxon>Dehalococcoidia</taxon>
        <taxon>Dehalococcoidales</taxon>
        <taxon>Dehalococcoidaceae</taxon>
        <taxon>Dehalogenimonas</taxon>
    </lineage>
</organism>
<reference evidence="1 2" key="1">
    <citation type="journal article" date="2017" name="ISME J.">
        <title>Grape pomace compost harbors organohalide-respiring Dehalogenimonas species with novel reductive dehalogenase genes.</title>
        <authorList>
            <person name="Yang Y."/>
            <person name="Higgins S.A."/>
            <person name="Yan J."/>
            <person name="Simsir B."/>
            <person name="Chourey K."/>
            <person name="Iyer R."/>
            <person name="Hettich R.L."/>
            <person name="Baldwin B."/>
            <person name="Ogles D.M."/>
            <person name="Loffler F.E."/>
        </authorList>
    </citation>
    <scope>NUCLEOTIDE SEQUENCE [LARGE SCALE GENOMIC DNA]</scope>
    <source>
        <strain evidence="1 2">GP</strain>
    </source>
</reference>
<sequence length="135" mass="15117">MPVTLTDEDKDRFSFVARISSSVFEVEATSFLWVAIIWTNSSVVDTVWVLDEQTALKGIPANVNPNALWYPGVTLTHIEGNITYQMQVAYDYDSEMIVYSNGSYVPVHWGQPPITLPVTITSLPTGNLPTQIYYP</sequence>
<evidence type="ECO:0000313" key="2">
    <source>
        <dbReference type="Proteomes" id="UP000235653"/>
    </source>
</evidence>
<keyword evidence="2" id="KW-1185">Reference proteome</keyword>
<name>A0A2P5P6Y0_9CHLR</name>
<comment type="caution">
    <text evidence="1">The sequence shown here is derived from an EMBL/GenBank/DDBJ whole genome shotgun (WGS) entry which is preliminary data.</text>
</comment>
<dbReference type="EMBL" id="JQAN02000010">
    <property type="protein sequence ID" value="PPD58035.1"/>
    <property type="molecule type" value="Genomic_DNA"/>
</dbReference>
<dbReference type="AlphaFoldDB" id="A0A2P5P6Y0"/>
<accession>A0A2P5P6Y0</accession>
<dbReference type="OrthoDB" id="9913076at2"/>
<gene>
    <name evidence="1" type="ORF">JP09_007020</name>
</gene>
<evidence type="ECO:0000313" key="1">
    <source>
        <dbReference type="EMBL" id="PPD58035.1"/>
    </source>
</evidence>